<dbReference type="EMBL" id="BA000038">
    <property type="protein sequence ID" value="BAC96815.1"/>
    <property type="molecule type" value="Genomic_DNA"/>
</dbReference>
<dbReference type="EMBL" id="BA000038">
    <property type="protein sequence ID" value="BAC96823.1"/>
    <property type="molecule type" value="Genomic_DNA"/>
</dbReference>
<evidence type="ECO:0000313" key="4">
    <source>
        <dbReference type="Proteomes" id="UP000002675"/>
    </source>
</evidence>
<reference evidence="2 4" key="1">
    <citation type="journal article" date="2003" name="Genome Res.">
        <title>Comparative genome analysis of Vibrio vulnificus, a marine pathogen.</title>
        <authorList>
            <person name="Chen C.Y."/>
            <person name="Wu K.M."/>
            <person name="Chang Y.C."/>
            <person name="Chang C.H."/>
            <person name="Tsai H.C."/>
            <person name="Liao T.L."/>
            <person name="Liu Y.M."/>
            <person name="Chen H.J."/>
            <person name="Shen A.B."/>
            <person name="Li J.C."/>
            <person name="Su T.L."/>
            <person name="Shao C.P."/>
            <person name="Lee C.T."/>
            <person name="Hor L.I."/>
            <person name="Tsai S.F."/>
        </authorList>
    </citation>
    <scope>NUCLEOTIDE SEQUENCE [LARGE SCALE GENOMIC DNA]</scope>
    <source>
        <strain evidence="2 4">YJ016</strain>
    </source>
</reference>
<name>Q7M797_VIBVY</name>
<gene>
    <name evidence="2" type="ordered locus">VVA0789</name>
    <name evidence="3" type="ordered locus">VVA0797</name>
</gene>
<evidence type="ECO:0000256" key="1">
    <source>
        <dbReference type="SAM" id="MobiDB-lite"/>
    </source>
</evidence>
<protein>
    <submittedName>
        <fullName evidence="2">Uncharacterized protein</fullName>
    </submittedName>
</protein>
<evidence type="ECO:0000313" key="3">
    <source>
        <dbReference type="EMBL" id="BAC96823.1"/>
    </source>
</evidence>
<evidence type="ECO:0000313" key="2">
    <source>
        <dbReference type="EMBL" id="BAC96815.1"/>
    </source>
</evidence>
<sequence length="41" mass="4398">MILAPSMYEASSDNEQGTRPHFLSAQFASAGAMVLTKNHST</sequence>
<organism evidence="2 4">
    <name type="scientific">Vibrio vulnificus (strain YJ016)</name>
    <dbReference type="NCBI Taxonomy" id="196600"/>
    <lineage>
        <taxon>Bacteria</taxon>
        <taxon>Pseudomonadati</taxon>
        <taxon>Pseudomonadota</taxon>
        <taxon>Gammaproteobacteria</taxon>
        <taxon>Vibrionales</taxon>
        <taxon>Vibrionaceae</taxon>
        <taxon>Vibrio</taxon>
    </lineage>
</organism>
<accession>Q7M797</accession>
<dbReference type="HOGENOM" id="CLU_3278682_0_0_6"/>
<dbReference type="KEGG" id="vvy:VVA0797"/>
<feature type="region of interest" description="Disordered" evidence="1">
    <location>
        <begin position="1"/>
        <end position="20"/>
    </location>
</feature>
<dbReference type="KEGG" id="vvy:VVA0789"/>
<proteinExistence type="predicted"/>
<dbReference type="Proteomes" id="UP000002675">
    <property type="component" value="Chromosome II"/>
</dbReference>
<dbReference type="AlphaFoldDB" id="Q7M797"/>